<organism evidence="6">
    <name type="scientific">freshwater metagenome</name>
    <dbReference type="NCBI Taxonomy" id="449393"/>
    <lineage>
        <taxon>unclassified sequences</taxon>
        <taxon>metagenomes</taxon>
        <taxon>ecological metagenomes</taxon>
    </lineage>
</organism>
<sequence length="251" mass="27175">MSGMPDKVQVPAADGTLRILSFLARQRGSVPAATIASALELPRSTAYHLLTTLLEHGYVVNGDRRWALGVATHDLGTGYLRQQPLALVGRNLITRLADAVGENAHLAVLHGRDVVYVVEGRAPDRPSLITDVGVRLPAHLTASGRSMLAAMSREQVLALYPNDESLTDRGNASLTRRELREVLRKARERGFATEHGEITAGFESVAVPVLDRVGWPLASIALTFPEGTLGLEQLAREAQATAIEISRRLRV</sequence>
<dbReference type="InterPro" id="IPR036390">
    <property type="entry name" value="WH_DNA-bd_sf"/>
</dbReference>
<dbReference type="Gene3D" id="3.30.450.40">
    <property type="match status" value="1"/>
</dbReference>
<dbReference type="InterPro" id="IPR005471">
    <property type="entry name" value="Tscrpt_reg_IclR_N"/>
</dbReference>
<dbReference type="GO" id="GO:0003700">
    <property type="term" value="F:DNA-binding transcription factor activity"/>
    <property type="evidence" value="ECO:0007669"/>
    <property type="project" value="TreeGrafter"/>
</dbReference>
<dbReference type="Pfam" id="PF09339">
    <property type="entry name" value="HTH_IclR"/>
    <property type="match status" value="1"/>
</dbReference>
<dbReference type="GO" id="GO:0003677">
    <property type="term" value="F:DNA binding"/>
    <property type="evidence" value="ECO:0007669"/>
    <property type="project" value="UniProtKB-KW"/>
</dbReference>
<dbReference type="SMART" id="SM00346">
    <property type="entry name" value="HTH_ICLR"/>
    <property type="match status" value="1"/>
</dbReference>
<dbReference type="InterPro" id="IPR036388">
    <property type="entry name" value="WH-like_DNA-bd_sf"/>
</dbReference>
<dbReference type="Pfam" id="PF01614">
    <property type="entry name" value="IclR_C"/>
    <property type="match status" value="1"/>
</dbReference>
<dbReference type="PANTHER" id="PTHR30136">
    <property type="entry name" value="HELIX-TURN-HELIX TRANSCRIPTIONAL REGULATOR, ICLR FAMILY"/>
    <property type="match status" value="1"/>
</dbReference>
<evidence type="ECO:0000256" key="2">
    <source>
        <dbReference type="ARBA" id="ARBA00023125"/>
    </source>
</evidence>
<dbReference type="InterPro" id="IPR014757">
    <property type="entry name" value="Tscrpt_reg_IclR_C"/>
</dbReference>
<dbReference type="InterPro" id="IPR050707">
    <property type="entry name" value="HTH_MetabolicPath_Reg"/>
</dbReference>
<accession>A0A6J6AXF7</accession>
<dbReference type="InterPro" id="IPR029016">
    <property type="entry name" value="GAF-like_dom_sf"/>
</dbReference>
<evidence type="ECO:0000313" key="6">
    <source>
        <dbReference type="EMBL" id="CAB4531472.1"/>
    </source>
</evidence>
<evidence type="ECO:0000256" key="3">
    <source>
        <dbReference type="ARBA" id="ARBA00023163"/>
    </source>
</evidence>
<dbReference type="SUPFAM" id="SSF55781">
    <property type="entry name" value="GAF domain-like"/>
    <property type="match status" value="1"/>
</dbReference>
<feature type="domain" description="HTH iclR-type" evidence="4">
    <location>
        <begin position="10"/>
        <end position="70"/>
    </location>
</feature>
<feature type="domain" description="IclR-ED" evidence="5">
    <location>
        <begin position="71"/>
        <end position="251"/>
    </location>
</feature>
<evidence type="ECO:0000259" key="4">
    <source>
        <dbReference type="PROSITE" id="PS51077"/>
    </source>
</evidence>
<name>A0A6J6AXF7_9ZZZZ</name>
<dbReference type="PROSITE" id="PS51078">
    <property type="entry name" value="ICLR_ED"/>
    <property type="match status" value="1"/>
</dbReference>
<dbReference type="AlphaFoldDB" id="A0A6J6AXF7"/>
<dbReference type="Gene3D" id="1.10.10.10">
    <property type="entry name" value="Winged helix-like DNA-binding domain superfamily/Winged helix DNA-binding domain"/>
    <property type="match status" value="1"/>
</dbReference>
<evidence type="ECO:0000256" key="1">
    <source>
        <dbReference type="ARBA" id="ARBA00023015"/>
    </source>
</evidence>
<proteinExistence type="predicted"/>
<protein>
    <submittedName>
        <fullName evidence="6">Unannotated protein</fullName>
    </submittedName>
</protein>
<keyword evidence="2" id="KW-0238">DNA-binding</keyword>
<dbReference type="SUPFAM" id="SSF46785">
    <property type="entry name" value="Winged helix' DNA-binding domain"/>
    <property type="match status" value="1"/>
</dbReference>
<dbReference type="EMBL" id="CAEZSG010000011">
    <property type="protein sequence ID" value="CAB4531472.1"/>
    <property type="molecule type" value="Genomic_DNA"/>
</dbReference>
<dbReference type="GO" id="GO:0045892">
    <property type="term" value="P:negative regulation of DNA-templated transcription"/>
    <property type="evidence" value="ECO:0007669"/>
    <property type="project" value="TreeGrafter"/>
</dbReference>
<evidence type="ECO:0000259" key="5">
    <source>
        <dbReference type="PROSITE" id="PS51078"/>
    </source>
</evidence>
<keyword evidence="3" id="KW-0804">Transcription</keyword>
<gene>
    <name evidence="6" type="ORF">UFOPK1413_00144</name>
</gene>
<keyword evidence="1" id="KW-0805">Transcription regulation</keyword>
<dbReference type="PROSITE" id="PS51077">
    <property type="entry name" value="HTH_ICLR"/>
    <property type="match status" value="1"/>
</dbReference>
<reference evidence="6" key="1">
    <citation type="submission" date="2020-05" db="EMBL/GenBank/DDBJ databases">
        <authorList>
            <person name="Chiriac C."/>
            <person name="Salcher M."/>
            <person name="Ghai R."/>
            <person name="Kavagutti S V."/>
        </authorList>
    </citation>
    <scope>NUCLEOTIDE SEQUENCE</scope>
</reference>
<dbReference type="PANTHER" id="PTHR30136:SF2">
    <property type="entry name" value="TRANSCRIPTIONAL REGULATOR ICLR"/>
    <property type="match status" value="1"/>
</dbReference>